<dbReference type="Proteomes" id="UP001623591">
    <property type="component" value="Unassembled WGS sequence"/>
</dbReference>
<sequence>MERKNQSISSIENLDYYDEEENGFSEGDVAPGNVLSSFSFTSESEPGLTGTPTTINAFGFNTSKPDAEALIDTRKTKTEANIATPSIDGEAYTVNRFYKLRYSTAKMLNEIKAAHPDVNVYMNTIVDEAIRYYHGFLFEK</sequence>
<protein>
    <submittedName>
        <fullName evidence="1">Uncharacterized protein</fullName>
    </submittedName>
</protein>
<accession>A0ABW8T6Q5</accession>
<name>A0ABW8T6Q5_9CLOT</name>
<proteinExistence type="predicted"/>
<evidence type="ECO:0000313" key="1">
    <source>
        <dbReference type="EMBL" id="MFL0248110.1"/>
    </source>
</evidence>
<evidence type="ECO:0000313" key="2">
    <source>
        <dbReference type="Proteomes" id="UP001623591"/>
    </source>
</evidence>
<reference evidence="1 2" key="1">
    <citation type="submission" date="2024-11" db="EMBL/GenBank/DDBJ databases">
        <authorList>
            <person name="Heng Y.C."/>
            <person name="Lim A.C.H."/>
            <person name="Lee J.K.Y."/>
            <person name="Kittelmann S."/>
        </authorList>
    </citation>
    <scope>NUCLEOTIDE SEQUENCE [LARGE SCALE GENOMIC DNA]</scope>
    <source>
        <strain evidence="1 2">WILCCON 0185</strain>
    </source>
</reference>
<organism evidence="1 2">
    <name type="scientific">Candidatus Clostridium stratigraminis</name>
    <dbReference type="NCBI Taxonomy" id="3381661"/>
    <lineage>
        <taxon>Bacteria</taxon>
        <taxon>Bacillati</taxon>
        <taxon>Bacillota</taxon>
        <taxon>Clostridia</taxon>
        <taxon>Eubacteriales</taxon>
        <taxon>Clostridiaceae</taxon>
        <taxon>Clostridium</taxon>
    </lineage>
</organism>
<dbReference type="RefSeq" id="WP_406770541.1">
    <property type="nucleotide sequence ID" value="NZ_JBJHZZ010000012.1"/>
</dbReference>
<gene>
    <name evidence="1" type="ORF">ACJDUG_14175</name>
</gene>
<comment type="caution">
    <text evidence="1">The sequence shown here is derived from an EMBL/GenBank/DDBJ whole genome shotgun (WGS) entry which is preliminary data.</text>
</comment>
<keyword evidence="2" id="KW-1185">Reference proteome</keyword>
<dbReference type="EMBL" id="JBJHZZ010000012">
    <property type="protein sequence ID" value="MFL0248110.1"/>
    <property type="molecule type" value="Genomic_DNA"/>
</dbReference>